<dbReference type="Proteomes" id="UP000275579">
    <property type="component" value="Chromosome"/>
</dbReference>
<accession>A0A3Q9K5S8</accession>
<keyword evidence="6" id="KW-0132">Cell division</keyword>
<feature type="binding site" evidence="3">
    <location>
        <begin position="658"/>
        <end position="665"/>
    </location>
    <ligand>
        <name>ATP</name>
        <dbReference type="ChEBI" id="CHEBI:30616"/>
    </ligand>
</feature>
<dbReference type="InterPro" id="IPR002543">
    <property type="entry name" value="FtsK_dom"/>
</dbReference>
<evidence type="ECO:0000256" key="4">
    <source>
        <dbReference type="SAM" id="MobiDB-lite"/>
    </source>
</evidence>
<keyword evidence="2 3" id="KW-0067">ATP-binding</keyword>
<dbReference type="PROSITE" id="PS50901">
    <property type="entry name" value="FTSK"/>
    <property type="match status" value="2"/>
</dbReference>
<evidence type="ECO:0000256" key="1">
    <source>
        <dbReference type="ARBA" id="ARBA00022741"/>
    </source>
</evidence>
<dbReference type="GO" id="GO:0003677">
    <property type="term" value="F:DNA binding"/>
    <property type="evidence" value="ECO:0007669"/>
    <property type="project" value="InterPro"/>
</dbReference>
<dbReference type="GO" id="GO:0051301">
    <property type="term" value="P:cell division"/>
    <property type="evidence" value="ECO:0007669"/>
    <property type="project" value="UniProtKB-KW"/>
</dbReference>
<dbReference type="Pfam" id="PF01580">
    <property type="entry name" value="FtsK_SpoIIIE"/>
    <property type="match status" value="2"/>
</dbReference>
<dbReference type="Gene3D" id="3.40.50.300">
    <property type="entry name" value="P-loop containing nucleotide triphosphate hydrolases"/>
    <property type="match status" value="4"/>
</dbReference>
<feature type="region of interest" description="Disordered" evidence="4">
    <location>
        <begin position="200"/>
        <end position="219"/>
    </location>
</feature>
<dbReference type="SUPFAM" id="SSF52540">
    <property type="entry name" value="P-loop containing nucleoside triphosphate hydrolases"/>
    <property type="match status" value="3"/>
</dbReference>
<sequence>MLTVVEGDGDAFDVHLDADPDTPVGAVAEALAGAGGGPPGEARGSVHRPPEGLGLYAGDRLLPADLRLRDAPLHHAAIVGLGRPAGTSSAEPDGLVEVRAVGGSGAGAVHRLDIGEYRIGLAHDGTAQVLRAVPARPFAVLTVGPQGRCRVAPDASAPDGGTLQLDREDLAEATAWPAGAQLLVGGCLLELALAQRPDAAVQPSEDGTGWDYNRPPRLRPAENATRFTLPAPPAPPAARPLPWITAAAPLVMAVAGALILGRPTMLLFGLLSPVAVVGNYLMSRRNGRQSHSDAVTAYEEKKARIEGDAEQALAAERTARRRGFPDPAEVVLTAVGPRHRLWERRTSDADFLELRIGTADLPSDVVLQDPAKDEHRRQDPWTAYDVPVTVPLREHDVLGIAGEGPAARAVARWAVAQAAALHSPRDLQIHLLTTGGPGRDGWSWLRWLPHVRKKSGDTPAAIGHGTETCARRVAELTALIAERAGREDRRSRTAGPDVLVVLDGARRLRSLPGVAQILRDGPSVGVRAVCLDSEERLLPEECHAVVTEEPGGTVRVGRSGRGTVGGIRPDTVSLDWCRSLARAMGPLRDPGGDDEEAAVLPGSARLLDVLALDPPQAAGIRARWTAGGRSTRAAVGVSLDGPFFLDLRRDGPHGLVAGTTGSGKSELLQTLVASLAVANRPDAMTFVLVDYKGGSAFKDCVDLPHTVGMVTDLDAHLVERALVSLTAELTRREHILAAAGAKDIEDYVELLERSPADHTPMPRLLIVIDEFASMVRDLPDFVKGLVNIAQRGRSLGIHLILATQRPSGVVSSEIRANTNLRIALRVTDSGESQDVLNSSEAAGISQSTPGRAYVRFGQNSLVPFQSGRVGGRRPGAAAASLPAPWAVAVGWERLGEPLPARPRAAAAPAEVETDLTGLVAAIRDADREMGIPAQHSPWLPPLPEQLVTAELPPAPPSDYDLAPVAYGVVDLPAQQARLPLVIDPATLGHLHIIGSPRQGRSQTLRTIAGNLARLHSPDRLHMYGIDCGNGALLAMEGLPHCGAVTQRTQPDRVARLLARLTAELTRRQEMLAARGSADLTELRRALPEDERPPHLVLFLDRWEVFDKQLGEYDAGNLLNSVLTLLRDGASAGIHLVMTGDRALFSSRVNSSTEDKLVLKLNEKSEYGMIGITQRNVPDEIPPGRAFRAADKAEVQIALLTENPEGQAQAAALQQIAEQCRQRAAHLPAATRPFRVDTLPDRLTFEEAARFVPGRRPSRWAPAGVGGDELTALGPDFTVTPTFLVAGPARSGRSTVLSTLALALLAVGTPVVVGAPARSPLRHLAGRPGVLAVFDESDIDPTALEAALASAPDGAVVLLDDADLLLKTRAEPVLTQIAKSGAETGRGLVIAGQTDRLSSGFSGWHTEARRNRSGLLLKPQNMSDGELIGVKVPRSRLGATRPGRAILHLGDGVLRTVQVPETVLAEPGAPA</sequence>
<feature type="domain" description="FtsK" evidence="5">
    <location>
        <begin position="977"/>
        <end position="1167"/>
    </location>
</feature>
<dbReference type="EMBL" id="CP029042">
    <property type="protein sequence ID" value="AZS72825.1"/>
    <property type="molecule type" value="Genomic_DNA"/>
</dbReference>
<gene>
    <name evidence="6" type="ORF">DDE74_19320</name>
</gene>
<evidence type="ECO:0000313" key="6">
    <source>
        <dbReference type="EMBL" id="AZS72825.1"/>
    </source>
</evidence>
<evidence type="ECO:0000256" key="2">
    <source>
        <dbReference type="ARBA" id="ARBA00022840"/>
    </source>
</evidence>
<dbReference type="CDD" id="cd01127">
    <property type="entry name" value="TrwB_TraG_TraD_VirD4"/>
    <property type="match status" value="1"/>
</dbReference>
<evidence type="ECO:0000313" key="7">
    <source>
        <dbReference type="Proteomes" id="UP000275579"/>
    </source>
</evidence>
<dbReference type="InterPro" id="IPR003593">
    <property type="entry name" value="AAA+_ATPase"/>
</dbReference>
<dbReference type="InterPro" id="IPR027417">
    <property type="entry name" value="P-loop_NTPase"/>
</dbReference>
<dbReference type="SMART" id="SM00382">
    <property type="entry name" value="AAA"/>
    <property type="match status" value="3"/>
</dbReference>
<keyword evidence="6" id="KW-0131">Cell cycle</keyword>
<evidence type="ECO:0000259" key="5">
    <source>
        <dbReference type="PROSITE" id="PS50901"/>
    </source>
</evidence>
<proteinExistence type="predicted"/>
<dbReference type="GO" id="GO:0005524">
    <property type="term" value="F:ATP binding"/>
    <property type="evidence" value="ECO:0007669"/>
    <property type="project" value="UniProtKB-UniRule"/>
</dbReference>
<keyword evidence="1 3" id="KW-0547">Nucleotide-binding</keyword>
<dbReference type="RefSeq" id="WP_127155276.1">
    <property type="nucleotide sequence ID" value="NZ_CP029042.1"/>
</dbReference>
<protein>
    <submittedName>
        <fullName evidence="6">Cell division protein FtsK</fullName>
    </submittedName>
</protein>
<organism evidence="6 7">
    <name type="scientific">Streptomyces lydicus</name>
    <dbReference type="NCBI Taxonomy" id="47763"/>
    <lineage>
        <taxon>Bacteria</taxon>
        <taxon>Bacillati</taxon>
        <taxon>Actinomycetota</taxon>
        <taxon>Actinomycetes</taxon>
        <taxon>Kitasatosporales</taxon>
        <taxon>Streptomycetaceae</taxon>
        <taxon>Streptomyces</taxon>
    </lineage>
</organism>
<reference evidence="6 7" key="1">
    <citation type="submission" date="2018-04" db="EMBL/GenBank/DDBJ databases">
        <title>Complete genome sequences of Streptomyces lydicus strain WYEC and characterization of antagonistic properties of biological control agents.</title>
        <authorList>
            <person name="Mariita R.M."/>
            <person name="Sello J.K."/>
        </authorList>
    </citation>
    <scope>NUCLEOTIDE SEQUENCE [LARGE SCALE GENOMIC DNA]</scope>
    <source>
        <strain evidence="6 7">WYEC 108</strain>
    </source>
</reference>
<dbReference type="PANTHER" id="PTHR22683">
    <property type="entry name" value="SPORULATION PROTEIN RELATED"/>
    <property type="match status" value="1"/>
</dbReference>
<dbReference type="PANTHER" id="PTHR22683:SF1">
    <property type="entry name" value="TYPE VII SECRETION SYSTEM PROTEIN ESSC"/>
    <property type="match status" value="1"/>
</dbReference>
<dbReference type="InterPro" id="IPR050206">
    <property type="entry name" value="FtsK/SpoIIIE/SftA"/>
</dbReference>
<feature type="binding site" evidence="3">
    <location>
        <begin position="994"/>
        <end position="1001"/>
    </location>
    <ligand>
        <name>ATP</name>
        <dbReference type="ChEBI" id="CHEBI:30616"/>
    </ligand>
</feature>
<name>A0A3Q9K5S8_9ACTN</name>
<feature type="domain" description="FtsK" evidence="5">
    <location>
        <begin position="640"/>
        <end position="833"/>
    </location>
</feature>
<evidence type="ECO:0000256" key="3">
    <source>
        <dbReference type="PROSITE-ProRule" id="PRU00289"/>
    </source>
</evidence>